<evidence type="ECO:0000256" key="1">
    <source>
        <dbReference type="SAM" id="Phobius"/>
    </source>
</evidence>
<dbReference type="AlphaFoldDB" id="A0A2K4MIY6"/>
<sequence length="345" mass="40423">MIILRMRMKKNHFQIMLILCFIAYIAFPRIFNSLMNEFPIKFISTTIEVKKQLHDQNQVTIDNMGQLGSSFGGLNTFLTAISLFILGVSLIYQTWQYSEQQKANNIRDVENNFFKLVDHIRNTVHSIDITQPNGNKFYGSEAFSKMVDAMRLVDREIRKKSPSGYKSSIEKKITEYRKKNQPCQGTYRLLTSLDKALKKLKLEDSQRQSLFINCHKISFLTVYFKYEHDLAHYFRLIYRTIYYIDSKEINYEIKLELISLLRASLSASELILFFYNVLSPSGLKFVKFAEKYAFFDNLDPDDLMASDHKKLLPEEAFSTDLAMKKFNELNSIKNKILNYRHDMGG</sequence>
<evidence type="ECO:0008006" key="4">
    <source>
        <dbReference type="Google" id="ProtNLM"/>
    </source>
</evidence>
<protein>
    <recommendedName>
        <fullName evidence="4">Phage abortive infection protein</fullName>
    </recommendedName>
</protein>
<dbReference type="InterPro" id="IPR031709">
    <property type="entry name" value="PutAbiC"/>
</dbReference>
<name>A0A2K4MIY6_9NEIS</name>
<reference evidence="2 3" key="1">
    <citation type="submission" date="2018-01" db="EMBL/GenBank/DDBJ databases">
        <title>Genomic Sequence of Chromobacterium MWU13-2610 from wild cranberry bogs within the Cape Cod National Seashore.</title>
        <authorList>
            <person name="O'Hara-Hanley K."/>
            <person name="Soby S."/>
            <person name="Harrison A."/>
        </authorList>
    </citation>
    <scope>NUCLEOTIDE SEQUENCE [LARGE SCALE GENOMIC DNA]</scope>
    <source>
        <strain evidence="2 3">MWU13-2610</strain>
    </source>
</reference>
<keyword evidence="1" id="KW-1133">Transmembrane helix</keyword>
<evidence type="ECO:0000313" key="2">
    <source>
        <dbReference type="EMBL" id="POA97054.1"/>
    </source>
</evidence>
<keyword evidence="3" id="KW-1185">Reference proteome</keyword>
<gene>
    <name evidence="2" type="ORF">C2134_19065</name>
</gene>
<proteinExistence type="predicted"/>
<feature type="transmembrane region" description="Helical" evidence="1">
    <location>
        <begin position="12"/>
        <end position="31"/>
    </location>
</feature>
<dbReference type="EMBL" id="PPTF01000085">
    <property type="protein sequence ID" value="POA97054.1"/>
    <property type="molecule type" value="Genomic_DNA"/>
</dbReference>
<evidence type="ECO:0000313" key="3">
    <source>
        <dbReference type="Proteomes" id="UP000236416"/>
    </source>
</evidence>
<dbReference type="Pfam" id="PF16872">
    <property type="entry name" value="putAbiC"/>
    <property type="match status" value="1"/>
</dbReference>
<organism evidence="2 3">
    <name type="scientific">Chromobacterium sinusclupearum</name>
    <dbReference type="NCBI Taxonomy" id="2077146"/>
    <lineage>
        <taxon>Bacteria</taxon>
        <taxon>Pseudomonadati</taxon>
        <taxon>Pseudomonadota</taxon>
        <taxon>Betaproteobacteria</taxon>
        <taxon>Neisseriales</taxon>
        <taxon>Chromobacteriaceae</taxon>
        <taxon>Chromobacterium</taxon>
    </lineage>
</organism>
<comment type="caution">
    <text evidence="2">The sequence shown here is derived from an EMBL/GenBank/DDBJ whole genome shotgun (WGS) entry which is preliminary data.</text>
</comment>
<dbReference type="Proteomes" id="UP000236416">
    <property type="component" value="Unassembled WGS sequence"/>
</dbReference>
<keyword evidence="1" id="KW-0812">Transmembrane</keyword>
<accession>A0A2K4MIY6</accession>
<keyword evidence="1" id="KW-0472">Membrane</keyword>
<feature type="transmembrane region" description="Helical" evidence="1">
    <location>
        <begin position="71"/>
        <end position="92"/>
    </location>
</feature>